<evidence type="ECO:0000313" key="4">
    <source>
        <dbReference type="Proteomes" id="UP001530377"/>
    </source>
</evidence>
<organism evidence="3 4">
    <name type="scientific">Cyclostephanos tholiformis</name>
    <dbReference type="NCBI Taxonomy" id="382380"/>
    <lineage>
        <taxon>Eukaryota</taxon>
        <taxon>Sar</taxon>
        <taxon>Stramenopiles</taxon>
        <taxon>Ochrophyta</taxon>
        <taxon>Bacillariophyta</taxon>
        <taxon>Coscinodiscophyceae</taxon>
        <taxon>Thalassiosirophycidae</taxon>
        <taxon>Stephanodiscales</taxon>
        <taxon>Stephanodiscaceae</taxon>
        <taxon>Cyclostephanos</taxon>
    </lineage>
</organism>
<sequence>MNDQDQERFNEDEEEGDDPELALPAIESLDDYVRRYGLLAANEDDQAGGEFNGLNRLEAIKRIRDEEAYRDEVIEKYQSSQHEGLSQQRHDSSPSLEKERTGVISLLLANKTTYEIPVQPLVAFCDTVERMVHSRDRYGIRGRGKISHRATNPFLEEGENNDCPIIEISLVEFDADATMAFIGVLLMLHDHKQKGFIPARNDGSSEISRKQRINDEVDDDFSDACREALIREEKIPGKHVVECLKLAHYLQCRVILETLTSILELSIDSRNCMAICSLADSLNLKSLFEASVNYVIERLDALQGTADPQGGSETKSSLSNDDDHDAEGESNELWTSLPFELRCRILTMRNVMRSSVIGRGSKVSGLFFSSGAEFLAIFRETIRDQKERLAEAKERSEELVRERTEQWVARSQRRGWLFDKSSDAKMDFIHSSDLRYSFEKIEMQSRRLRTLEKFYEEQKAIFDDGNWASEIVL</sequence>
<keyword evidence="4" id="KW-1185">Reference proteome</keyword>
<dbReference type="AlphaFoldDB" id="A0ABD3RZ91"/>
<keyword evidence="1" id="KW-0175">Coiled coil</keyword>
<proteinExistence type="predicted"/>
<feature type="compositionally biased region" description="Acidic residues" evidence="2">
    <location>
        <begin position="10"/>
        <end position="20"/>
    </location>
</feature>
<dbReference type="InterPro" id="IPR011333">
    <property type="entry name" value="SKP1/BTB/POZ_sf"/>
</dbReference>
<feature type="region of interest" description="Disordered" evidence="2">
    <location>
        <begin position="304"/>
        <end position="331"/>
    </location>
</feature>
<feature type="compositionally biased region" description="Polar residues" evidence="2">
    <location>
        <begin position="78"/>
        <end position="87"/>
    </location>
</feature>
<feature type="region of interest" description="Disordered" evidence="2">
    <location>
        <begin position="1"/>
        <end position="22"/>
    </location>
</feature>
<reference evidence="3 4" key="1">
    <citation type="submission" date="2024-10" db="EMBL/GenBank/DDBJ databases">
        <title>Updated reference genomes for cyclostephanoid diatoms.</title>
        <authorList>
            <person name="Roberts W.R."/>
            <person name="Alverson A.J."/>
        </authorList>
    </citation>
    <scope>NUCLEOTIDE SEQUENCE [LARGE SCALE GENOMIC DNA]</scope>
    <source>
        <strain evidence="3 4">AJA228-03</strain>
    </source>
</reference>
<dbReference type="EMBL" id="JALLPB020000101">
    <property type="protein sequence ID" value="KAL3817533.1"/>
    <property type="molecule type" value="Genomic_DNA"/>
</dbReference>
<dbReference type="Gene3D" id="3.30.710.10">
    <property type="entry name" value="Potassium Channel Kv1.1, Chain A"/>
    <property type="match status" value="1"/>
</dbReference>
<feature type="compositionally biased region" description="Acidic residues" evidence="2">
    <location>
        <begin position="320"/>
        <end position="330"/>
    </location>
</feature>
<name>A0ABD3RZ91_9STRA</name>
<comment type="caution">
    <text evidence="3">The sequence shown here is derived from an EMBL/GenBank/DDBJ whole genome shotgun (WGS) entry which is preliminary data.</text>
</comment>
<feature type="region of interest" description="Disordered" evidence="2">
    <location>
        <begin position="78"/>
        <end position="97"/>
    </location>
</feature>
<evidence type="ECO:0000256" key="2">
    <source>
        <dbReference type="SAM" id="MobiDB-lite"/>
    </source>
</evidence>
<feature type="compositionally biased region" description="Basic and acidic residues" evidence="2">
    <location>
        <begin position="88"/>
        <end position="97"/>
    </location>
</feature>
<evidence type="ECO:0000313" key="3">
    <source>
        <dbReference type="EMBL" id="KAL3817533.1"/>
    </source>
</evidence>
<dbReference type="Proteomes" id="UP001530377">
    <property type="component" value="Unassembled WGS sequence"/>
</dbReference>
<gene>
    <name evidence="3" type="ORF">ACHAXA_003706</name>
</gene>
<evidence type="ECO:0000256" key="1">
    <source>
        <dbReference type="SAM" id="Coils"/>
    </source>
</evidence>
<protein>
    <submittedName>
        <fullName evidence="3">Uncharacterized protein</fullName>
    </submittedName>
</protein>
<accession>A0ABD3RZ91</accession>
<feature type="coiled-coil region" evidence="1">
    <location>
        <begin position="375"/>
        <end position="406"/>
    </location>
</feature>